<dbReference type="NCBIfam" id="NF006047">
    <property type="entry name" value="PRK08193.1"/>
    <property type="match status" value="1"/>
</dbReference>
<comment type="similarity">
    <text evidence="3">Belongs to the aldolase class II family. AraD/FucA subfamily.</text>
</comment>
<sequence>MLEKLEKLKKEVLEANLELPKKNLVTYTWGNVSGIDREKGLFVIKPSGVDYEKMTFEDMVVVDLEGNKVEGELNPSSDTATHLYLYNHFQEIGGIVHTHSSWATSWAQAGRGIPAFGTTHADYFYGEIPCTRKMTAAEIKGQYERNTGKVIVERFKDIDPTQRPGVLVNNHGPFSWGTDAANSVHNAVVMEEVAKMAYRAVNLNPDLEQIDQVLLDKHFLRKHGKNAYYGQK</sequence>
<comment type="pathway">
    <text evidence="11">Carbohydrate degradation; L-arabinose degradation via L-ribulose; D-xylulose 5-phosphate from L-arabinose (bacterial route): step 3/3.</text>
</comment>
<dbReference type="Gene3D" id="3.40.225.10">
    <property type="entry name" value="Class II aldolase/adducin N-terminal domain"/>
    <property type="match status" value="1"/>
</dbReference>
<dbReference type="OrthoDB" id="9786287at2"/>
<dbReference type="GO" id="GO:0008742">
    <property type="term" value="F:L-ribulose-phosphate 4-epimerase activity"/>
    <property type="evidence" value="ECO:0007669"/>
    <property type="project" value="UniProtKB-UniRule"/>
</dbReference>
<keyword evidence="8" id="KW-0413">Isomerase</keyword>
<dbReference type="InterPro" id="IPR036409">
    <property type="entry name" value="Aldolase_II/adducin_N_sf"/>
</dbReference>
<dbReference type="InterPro" id="IPR050197">
    <property type="entry name" value="Aldolase_class_II_sugar_metab"/>
</dbReference>
<dbReference type="GO" id="GO:0016832">
    <property type="term" value="F:aldehyde-lyase activity"/>
    <property type="evidence" value="ECO:0007669"/>
    <property type="project" value="TreeGrafter"/>
</dbReference>
<reference evidence="15 16" key="1">
    <citation type="submission" date="2019-03" db="EMBL/GenBank/DDBJ databases">
        <title>Subsurface microbial communities from deep shales in Ohio and West Virginia, USA.</title>
        <authorList>
            <person name="Wrighton K."/>
        </authorList>
    </citation>
    <scope>NUCLEOTIDE SEQUENCE [LARGE SCALE GENOMIC DNA]</scope>
    <source>
        <strain evidence="15 16">MA284_T2</strain>
    </source>
</reference>
<evidence type="ECO:0000256" key="12">
    <source>
        <dbReference type="ARBA" id="ARBA00074961"/>
    </source>
</evidence>
<dbReference type="InterPro" id="IPR001303">
    <property type="entry name" value="Aldolase_II/adducin_N"/>
</dbReference>
<comment type="function">
    <text evidence="10">Involved in the degradation of L-arabinose. Catalyzes the interconversion of L-ribulose 5-phosphate (LRu5P) and D-xylulose 5-phosphate (D-Xu5P) via a retroaldol/aldol mechanism (carbon-carbon bond cleavage analogous to a class II aldolase reaction).</text>
</comment>
<accession>A0A4R6LZ32</accession>
<evidence type="ECO:0000256" key="13">
    <source>
        <dbReference type="NCBIfam" id="TIGR00760"/>
    </source>
</evidence>
<evidence type="ECO:0000256" key="10">
    <source>
        <dbReference type="ARBA" id="ARBA00053542"/>
    </source>
</evidence>
<keyword evidence="6" id="KW-0862">Zinc</keyword>
<evidence type="ECO:0000256" key="4">
    <source>
        <dbReference type="ARBA" id="ARBA00013186"/>
    </source>
</evidence>
<keyword evidence="5" id="KW-0479">Metal-binding</keyword>
<evidence type="ECO:0000256" key="5">
    <source>
        <dbReference type="ARBA" id="ARBA00022723"/>
    </source>
</evidence>
<comment type="cofactor">
    <cofactor evidence="2">
        <name>Zn(2+)</name>
        <dbReference type="ChEBI" id="CHEBI:29105"/>
    </cofactor>
</comment>
<evidence type="ECO:0000256" key="11">
    <source>
        <dbReference type="ARBA" id="ARBA00060520"/>
    </source>
</evidence>
<dbReference type="NCBIfam" id="TIGR00760">
    <property type="entry name" value="araD"/>
    <property type="match status" value="1"/>
</dbReference>
<dbReference type="GO" id="GO:0005829">
    <property type="term" value="C:cytosol"/>
    <property type="evidence" value="ECO:0007669"/>
    <property type="project" value="TreeGrafter"/>
</dbReference>
<dbReference type="PANTHER" id="PTHR22789">
    <property type="entry name" value="FUCULOSE PHOSPHATE ALDOLASE"/>
    <property type="match status" value="1"/>
</dbReference>
<dbReference type="SMART" id="SM01007">
    <property type="entry name" value="Aldolase_II"/>
    <property type="match status" value="1"/>
</dbReference>
<comment type="caution">
    <text evidence="15">The sequence shown here is derived from an EMBL/GenBank/DDBJ whole genome shotgun (WGS) entry which is preliminary data.</text>
</comment>
<gene>
    <name evidence="15" type="ORF">DFR79_1058</name>
</gene>
<evidence type="ECO:0000256" key="7">
    <source>
        <dbReference type="ARBA" id="ARBA00022935"/>
    </source>
</evidence>
<evidence type="ECO:0000256" key="1">
    <source>
        <dbReference type="ARBA" id="ARBA00001726"/>
    </source>
</evidence>
<evidence type="ECO:0000259" key="14">
    <source>
        <dbReference type="SMART" id="SM01007"/>
    </source>
</evidence>
<dbReference type="GO" id="GO:0008270">
    <property type="term" value="F:zinc ion binding"/>
    <property type="evidence" value="ECO:0007669"/>
    <property type="project" value="InterPro"/>
</dbReference>
<dbReference type="CDD" id="cd00398">
    <property type="entry name" value="Aldolase_II"/>
    <property type="match status" value="1"/>
</dbReference>
<keyword evidence="9" id="KW-0119">Carbohydrate metabolism</keyword>
<evidence type="ECO:0000256" key="8">
    <source>
        <dbReference type="ARBA" id="ARBA00023235"/>
    </source>
</evidence>
<dbReference type="EMBL" id="SNWX01000005">
    <property type="protein sequence ID" value="TDO93856.1"/>
    <property type="molecule type" value="Genomic_DNA"/>
</dbReference>
<evidence type="ECO:0000256" key="3">
    <source>
        <dbReference type="ARBA" id="ARBA00010037"/>
    </source>
</evidence>
<dbReference type="GO" id="GO:0019572">
    <property type="term" value="P:L-arabinose catabolic process"/>
    <property type="evidence" value="ECO:0007669"/>
    <property type="project" value="InterPro"/>
</dbReference>
<evidence type="ECO:0000256" key="6">
    <source>
        <dbReference type="ARBA" id="ARBA00022833"/>
    </source>
</evidence>
<proteinExistence type="inferred from homology"/>
<feature type="domain" description="Class II aldolase/adducin N-terminal" evidence="14">
    <location>
        <begin position="10"/>
        <end position="198"/>
    </location>
</feature>
<comment type="catalytic activity">
    <reaction evidence="1">
        <text>L-ribulose 5-phosphate = D-xylulose 5-phosphate</text>
        <dbReference type="Rhea" id="RHEA:22368"/>
        <dbReference type="ChEBI" id="CHEBI:57737"/>
        <dbReference type="ChEBI" id="CHEBI:58226"/>
        <dbReference type="EC" id="5.1.3.4"/>
    </reaction>
</comment>
<keyword evidence="7" id="KW-0054">Arabinose catabolism</keyword>
<evidence type="ECO:0000256" key="2">
    <source>
        <dbReference type="ARBA" id="ARBA00001947"/>
    </source>
</evidence>
<dbReference type="InterPro" id="IPR004661">
    <property type="entry name" value="AraD"/>
</dbReference>
<name>A0A4R6LZ32_9FIRM</name>
<dbReference type="RefSeq" id="WP_133514356.1">
    <property type="nucleotide sequence ID" value="NZ_SNWX01000005.1"/>
</dbReference>
<dbReference type="Proteomes" id="UP000295064">
    <property type="component" value="Unassembled WGS sequence"/>
</dbReference>
<dbReference type="SUPFAM" id="SSF53639">
    <property type="entry name" value="AraD/HMP-PK domain-like"/>
    <property type="match status" value="1"/>
</dbReference>
<evidence type="ECO:0000313" key="16">
    <source>
        <dbReference type="Proteomes" id="UP000295064"/>
    </source>
</evidence>
<dbReference type="NCBIfam" id="NF009003">
    <property type="entry name" value="PRK12348.1"/>
    <property type="match status" value="1"/>
</dbReference>
<dbReference type="PANTHER" id="PTHR22789:SF8">
    <property type="entry name" value="L-RIBULOSE-5-PHOSPHATE 4-EPIMERASE SGBE"/>
    <property type="match status" value="1"/>
</dbReference>
<dbReference type="EC" id="5.1.3.4" evidence="4 13"/>
<dbReference type="FunFam" id="3.40.225.10:FF:000001">
    <property type="entry name" value="L-ribulose-5-phosphate 4-epimerase UlaF"/>
    <property type="match status" value="1"/>
</dbReference>
<dbReference type="AlphaFoldDB" id="A0A4R6LZ32"/>
<organism evidence="15 16">
    <name type="scientific">Halanaerobium saccharolyticum</name>
    <dbReference type="NCBI Taxonomy" id="43595"/>
    <lineage>
        <taxon>Bacteria</taxon>
        <taxon>Bacillati</taxon>
        <taxon>Bacillota</taxon>
        <taxon>Clostridia</taxon>
        <taxon>Halanaerobiales</taxon>
        <taxon>Halanaerobiaceae</taxon>
        <taxon>Halanaerobium</taxon>
    </lineage>
</organism>
<evidence type="ECO:0000256" key="9">
    <source>
        <dbReference type="ARBA" id="ARBA00023277"/>
    </source>
</evidence>
<protein>
    <recommendedName>
        <fullName evidence="12 13">L-ribulose-5-phosphate 4-epimerase</fullName>
        <ecNumber evidence="4 13">5.1.3.4</ecNumber>
    </recommendedName>
</protein>
<dbReference type="Pfam" id="PF00596">
    <property type="entry name" value="Aldolase_II"/>
    <property type="match status" value="1"/>
</dbReference>
<evidence type="ECO:0000313" key="15">
    <source>
        <dbReference type="EMBL" id="TDO93856.1"/>
    </source>
</evidence>